<name>A0ABU3XNL4_9GAMM</name>
<comment type="caution">
    <text evidence="5">The sequence shown here is derived from an EMBL/GenBank/DDBJ whole genome shotgun (WGS) entry which is preliminary data.</text>
</comment>
<dbReference type="InterPro" id="IPR001638">
    <property type="entry name" value="Solute-binding_3/MltF_N"/>
</dbReference>
<sequence length="279" mass="31766">MRMLPCLAFACALLLGRAEAAPIKVTILCDSGYPPYSYEENGEAKGLYADILRSAFLLMPGYRVEIRPMPWPRGLAEVAKGSAFALYPPYYRPEERPWMEYSSPILEERLAVFIRPGLAGKRNFENFPTAYAGLRVGLNSGFVTVDSARYREMVESGEIDQSYARDNRTNLMKLLHKRTDVYINDRLSILWELQRMIRDGVLSEEDASQLIEGPTLSREHGHLGYTRMNVDAYPYRADFIGRFNMALETIISNGTVDRLVQRYSERAPVKPIAARAEQH</sequence>
<keyword evidence="6" id="KW-1185">Reference proteome</keyword>
<feature type="signal peptide" evidence="3">
    <location>
        <begin position="1"/>
        <end position="20"/>
    </location>
</feature>
<dbReference type="EMBL" id="JAWJUL010000025">
    <property type="protein sequence ID" value="MDV3439533.1"/>
    <property type="molecule type" value="Genomic_DNA"/>
</dbReference>
<comment type="similarity">
    <text evidence="1">Belongs to the bacterial solute-binding protein 3 family.</text>
</comment>
<dbReference type="Gene3D" id="3.40.190.10">
    <property type="entry name" value="Periplasmic binding protein-like II"/>
    <property type="match status" value="2"/>
</dbReference>
<dbReference type="Proteomes" id="UP001273935">
    <property type="component" value="Unassembled WGS sequence"/>
</dbReference>
<dbReference type="PANTHER" id="PTHR35936">
    <property type="entry name" value="MEMBRANE-BOUND LYTIC MUREIN TRANSGLYCOSYLASE F"/>
    <property type="match status" value="1"/>
</dbReference>
<dbReference type="Pfam" id="PF00497">
    <property type="entry name" value="SBP_bac_3"/>
    <property type="match status" value="1"/>
</dbReference>
<organism evidence="5 6">
    <name type="scientific">Metapseudomonas otitidis</name>
    <dbReference type="NCBI Taxonomy" id="319939"/>
    <lineage>
        <taxon>Bacteria</taxon>
        <taxon>Pseudomonadati</taxon>
        <taxon>Pseudomonadota</taxon>
        <taxon>Gammaproteobacteria</taxon>
        <taxon>Pseudomonadales</taxon>
        <taxon>Pseudomonadaceae</taxon>
        <taxon>Metapseudomonas</taxon>
    </lineage>
</organism>
<gene>
    <name evidence="5" type="ORF">R0G64_08860</name>
</gene>
<evidence type="ECO:0000313" key="5">
    <source>
        <dbReference type="EMBL" id="MDV3439533.1"/>
    </source>
</evidence>
<dbReference type="PANTHER" id="PTHR35936:SF25">
    <property type="entry name" value="ABC TRANSPORTER SUBSTRATE-BINDING PROTEIN"/>
    <property type="match status" value="1"/>
</dbReference>
<evidence type="ECO:0000256" key="3">
    <source>
        <dbReference type="SAM" id="SignalP"/>
    </source>
</evidence>
<feature type="chain" id="PRO_5045686092" evidence="3">
    <location>
        <begin position="21"/>
        <end position="279"/>
    </location>
</feature>
<proteinExistence type="inferred from homology"/>
<protein>
    <submittedName>
        <fullName evidence="5">Transporter substrate-binding domain-containing protein</fullName>
    </submittedName>
</protein>
<accession>A0ABU3XNL4</accession>
<evidence type="ECO:0000256" key="2">
    <source>
        <dbReference type="ARBA" id="ARBA00022729"/>
    </source>
</evidence>
<evidence type="ECO:0000259" key="4">
    <source>
        <dbReference type="Pfam" id="PF00497"/>
    </source>
</evidence>
<dbReference type="SUPFAM" id="SSF53850">
    <property type="entry name" value="Periplasmic binding protein-like II"/>
    <property type="match status" value="1"/>
</dbReference>
<reference evidence="5 6" key="1">
    <citation type="submission" date="2023-10" db="EMBL/GenBank/DDBJ databases">
        <title>Pseudomonas otitidis isolated from a paediatric patient with cystic fibrosis in Chile.</title>
        <authorList>
            <person name="Amsteins-Romero L."/>
            <person name="Opazo-Capurro A."/>
            <person name="Matus-Kohler M."/>
            <person name="Gonzalez-Rocha G."/>
        </authorList>
    </citation>
    <scope>NUCLEOTIDE SEQUENCE [LARGE SCALE GENOMIC DNA]</scope>
    <source>
        <strain evidence="5 6">P-714</strain>
    </source>
</reference>
<evidence type="ECO:0000256" key="1">
    <source>
        <dbReference type="ARBA" id="ARBA00010333"/>
    </source>
</evidence>
<keyword evidence="2 3" id="KW-0732">Signal</keyword>
<evidence type="ECO:0000313" key="6">
    <source>
        <dbReference type="Proteomes" id="UP001273935"/>
    </source>
</evidence>
<feature type="domain" description="Solute-binding protein family 3/N-terminal" evidence="4">
    <location>
        <begin position="26"/>
        <end position="264"/>
    </location>
</feature>
<dbReference type="RefSeq" id="WP_107330921.1">
    <property type="nucleotide sequence ID" value="NZ_CP126342.1"/>
</dbReference>